<dbReference type="AlphaFoldDB" id="A0AAV1F8M6"/>
<keyword evidence="3" id="KW-1185">Reference proteome</keyword>
<accession>A0AAV1F8M6</accession>
<evidence type="ECO:0000313" key="3">
    <source>
        <dbReference type="Proteomes" id="UP001178508"/>
    </source>
</evidence>
<evidence type="ECO:0000256" key="1">
    <source>
        <dbReference type="SAM" id="MobiDB-lite"/>
    </source>
</evidence>
<feature type="compositionally biased region" description="Basic and acidic residues" evidence="1">
    <location>
        <begin position="214"/>
        <end position="223"/>
    </location>
</feature>
<protein>
    <submittedName>
        <fullName evidence="2">Protein FAM169B isoform X3</fullName>
    </submittedName>
</protein>
<reference evidence="2" key="1">
    <citation type="submission" date="2023-08" db="EMBL/GenBank/DDBJ databases">
        <authorList>
            <person name="Alioto T."/>
            <person name="Alioto T."/>
            <person name="Gomez Garrido J."/>
        </authorList>
    </citation>
    <scope>NUCLEOTIDE SEQUENCE</scope>
</reference>
<dbReference type="PANTHER" id="PTHR22442">
    <property type="match status" value="1"/>
</dbReference>
<sequence length="334" mass="38152">MHPVDLPAVDATDLTSASEQYLASLESGLHKNEWFQPSEKLKVEITAKNVKWLNIFEDDQPNCRLLVLHPPEDPTQVVAVYLHEKWWHVDDILRTSSESRRGLMLVQSIMERVIVFLLSQVVERTLQEEVLFSLHPCTETCKLLWIDGRAVGFYTIKHKVCKRFLLQHEEDRERLYEVEAPGDWNQRRNIWLNIHLGRYSLSKNEDRQPILEPAQRTEGDHPSQKTHNCGPDPTSTSLTDVNDPLVTSSVEQKTSFDACDQSQEGTSLSSKTSETECNPAAQADDQDFGTSPRGSKSLNSKQTLISKPSLSTKSHREEPEVEETRRGVKRIRIT</sequence>
<evidence type="ECO:0000313" key="2">
    <source>
        <dbReference type="EMBL" id="CAJ1057076.1"/>
    </source>
</evidence>
<feature type="compositionally biased region" description="Polar residues" evidence="1">
    <location>
        <begin position="288"/>
        <end position="312"/>
    </location>
</feature>
<gene>
    <name evidence="2" type="ORF">XNOV1_A042366</name>
</gene>
<dbReference type="EMBL" id="OY660868">
    <property type="protein sequence ID" value="CAJ1057076.1"/>
    <property type="molecule type" value="Genomic_DNA"/>
</dbReference>
<dbReference type="Proteomes" id="UP001178508">
    <property type="component" value="Chromosome 5"/>
</dbReference>
<feature type="compositionally biased region" description="Basic and acidic residues" evidence="1">
    <location>
        <begin position="314"/>
        <end position="326"/>
    </location>
</feature>
<feature type="compositionally biased region" description="Polar residues" evidence="1">
    <location>
        <begin position="233"/>
        <end position="276"/>
    </location>
</feature>
<dbReference type="PANTHER" id="PTHR22442:SF4">
    <property type="entry name" value="PROTEIN FAM169BP"/>
    <property type="match status" value="1"/>
</dbReference>
<name>A0AAV1F8M6_XYRNO</name>
<proteinExistence type="predicted"/>
<feature type="region of interest" description="Disordered" evidence="1">
    <location>
        <begin position="214"/>
        <end position="334"/>
    </location>
</feature>
<organism evidence="2 3">
    <name type="scientific">Xyrichtys novacula</name>
    <name type="common">Pearly razorfish</name>
    <name type="synonym">Hemipteronotus novacula</name>
    <dbReference type="NCBI Taxonomy" id="13765"/>
    <lineage>
        <taxon>Eukaryota</taxon>
        <taxon>Metazoa</taxon>
        <taxon>Chordata</taxon>
        <taxon>Craniata</taxon>
        <taxon>Vertebrata</taxon>
        <taxon>Euteleostomi</taxon>
        <taxon>Actinopterygii</taxon>
        <taxon>Neopterygii</taxon>
        <taxon>Teleostei</taxon>
        <taxon>Neoteleostei</taxon>
        <taxon>Acanthomorphata</taxon>
        <taxon>Eupercaria</taxon>
        <taxon>Labriformes</taxon>
        <taxon>Labridae</taxon>
        <taxon>Xyrichtys</taxon>
    </lineage>
</organism>
<dbReference type="InterPro" id="IPR029625">
    <property type="entry name" value="FAM169"/>
</dbReference>